<dbReference type="GeneID" id="17046978"/>
<sequence>MKKTMNFYNNMDMANLFKQTDTYTDTERYNVRKDMSNIDGPAADSGGPCISHIGADNATPLSNKNRTMEGLKMLDKQTNNDMTYPMSIITNKETINTTNSNLSMSCTIDPTTSLITPGRTMGPIKMSNDMMKEKSMPMASVALNNDNYDNGPNMPYKLSKKYEGKMMLIYLPNNDKPLCRVRGMGRLAKTFSMSKTTLTKALKKGYIYMPKEFMMYLNDMALKNDTPLSDRIINMDKSKYKYKATMKAMPSYQLIKLEMMSTRMARTRRAC</sequence>
<reference evidence="1" key="1">
    <citation type="submission" date="2013-06" db="EMBL/GenBank/DDBJ databases">
        <authorList>
            <person name="Hegedusova E."/>
            <person name="Pfeiffer I."/>
            <person name="Valach M."/>
            <person name="Brejova B."/>
            <person name="Nosek J."/>
        </authorList>
    </citation>
    <scope>NUCLEOTIDE SEQUENCE</scope>
    <source>
        <strain evidence="1">WB15</strain>
    </source>
</reference>
<dbReference type="AlphaFoldDB" id="U3MH93"/>
<dbReference type="EMBL" id="KF214632">
    <property type="protein sequence ID" value="AGW07371.1"/>
    <property type="molecule type" value="Genomic_DNA"/>
</dbReference>
<accession>U3MH93</accession>
<proteinExistence type="predicted"/>
<name>U3MH93_9ASCO</name>
<geneLocation type="mitochondrion" evidence="1"/>
<dbReference type="RefSeq" id="YP_008578725.1">
    <property type="nucleotide sequence ID" value="NC_022435.1"/>
</dbReference>
<organism evidence="1">
    <name type="scientific">Candida prachuapensis</name>
    <dbReference type="NCBI Taxonomy" id="536035"/>
    <lineage>
        <taxon>Eukaryota</taxon>
        <taxon>Fungi</taxon>
        <taxon>Dikarya</taxon>
        <taxon>Ascomycota</taxon>
        <taxon>Saccharomycotina</taxon>
        <taxon>Pichiomycetes</taxon>
        <taxon>Debaryomycetaceae</taxon>
        <taxon>Candida/Lodderomyces clade</taxon>
        <taxon>Candida</taxon>
    </lineage>
</organism>
<gene>
    <name evidence="1" type="primary">orf271</name>
</gene>
<keyword evidence="1" id="KW-0496">Mitochondrion</keyword>
<protein>
    <submittedName>
        <fullName evidence="1">Uncharacterized protein</fullName>
    </submittedName>
</protein>
<evidence type="ECO:0000313" key="1">
    <source>
        <dbReference type="EMBL" id="AGW07371.1"/>
    </source>
</evidence>